<keyword evidence="1" id="KW-0732">Signal</keyword>
<keyword evidence="3" id="KW-1185">Reference proteome</keyword>
<dbReference type="EMBL" id="QLST01000005">
    <property type="protein sequence ID" value="RBA28864.1"/>
    <property type="molecule type" value="Genomic_DNA"/>
</dbReference>
<evidence type="ECO:0000313" key="2">
    <source>
        <dbReference type="EMBL" id="RBA28864.1"/>
    </source>
</evidence>
<protein>
    <submittedName>
        <fullName evidence="2">Uncharacterized protein</fullName>
    </submittedName>
</protein>
<name>A0A365P2U5_9FLAO</name>
<organism evidence="2 3">
    <name type="scientific">Flavobacterium tibetense</name>
    <dbReference type="NCBI Taxonomy" id="2233533"/>
    <lineage>
        <taxon>Bacteria</taxon>
        <taxon>Pseudomonadati</taxon>
        <taxon>Bacteroidota</taxon>
        <taxon>Flavobacteriia</taxon>
        <taxon>Flavobacteriales</taxon>
        <taxon>Flavobacteriaceae</taxon>
        <taxon>Flavobacterium</taxon>
    </lineage>
</organism>
<reference evidence="2 3" key="1">
    <citation type="submission" date="2018-06" db="EMBL/GenBank/DDBJ databases">
        <title>Flavobacterium tibetense sp. nov., isolated from a wetland YonghuCo on Tibetan Plateau.</title>
        <authorList>
            <person name="Xing P."/>
            <person name="Phurbu D."/>
            <person name="Lu H."/>
        </authorList>
    </citation>
    <scope>NUCLEOTIDE SEQUENCE [LARGE SCALE GENOMIC DNA]</scope>
    <source>
        <strain evidence="2 3">YH5</strain>
    </source>
</reference>
<sequence length="178" mass="20349">MKATIIGLLFLFVTSTTFGQNKNVKDETKTTTTTIKDSKGEKTYVKKENTREVQNIELKEQDPKNINMDMKASPVNVKTTTTITNPDGSTRTVDIDRSSHYLLNGKKYNVSLDSKGYRILSEDKKEEAFLRKTSTNNFIYRNKNKIAIGYFDVEGNLILETYDPNTDSITYEKYDVSK</sequence>
<dbReference type="OrthoDB" id="1144137at2"/>
<dbReference type="Proteomes" id="UP000253319">
    <property type="component" value="Unassembled WGS sequence"/>
</dbReference>
<dbReference type="RefSeq" id="WP_113988665.1">
    <property type="nucleotide sequence ID" value="NZ_QLST01000005.1"/>
</dbReference>
<evidence type="ECO:0000313" key="3">
    <source>
        <dbReference type="Proteomes" id="UP000253319"/>
    </source>
</evidence>
<accession>A0A365P2U5</accession>
<proteinExistence type="predicted"/>
<feature type="chain" id="PRO_5016891643" evidence="1">
    <location>
        <begin position="20"/>
        <end position="178"/>
    </location>
</feature>
<gene>
    <name evidence="2" type="ORF">DPN68_05625</name>
</gene>
<comment type="caution">
    <text evidence="2">The sequence shown here is derived from an EMBL/GenBank/DDBJ whole genome shotgun (WGS) entry which is preliminary data.</text>
</comment>
<dbReference type="AlphaFoldDB" id="A0A365P2U5"/>
<evidence type="ECO:0000256" key="1">
    <source>
        <dbReference type="SAM" id="SignalP"/>
    </source>
</evidence>
<feature type="signal peptide" evidence="1">
    <location>
        <begin position="1"/>
        <end position="19"/>
    </location>
</feature>